<organism evidence="6">
    <name type="scientific">Treponema denticola H-22</name>
    <dbReference type="NCBI Taxonomy" id="999432"/>
    <lineage>
        <taxon>Bacteria</taxon>
        <taxon>Pseudomonadati</taxon>
        <taxon>Spirochaetota</taxon>
        <taxon>Spirochaetia</taxon>
        <taxon>Spirochaetales</taxon>
        <taxon>Treponemataceae</taxon>
        <taxon>Treponema</taxon>
    </lineage>
</organism>
<dbReference type="AlphaFoldDB" id="A0A0E2E7T9"/>
<dbReference type="InterPro" id="IPR005311">
    <property type="entry name" value="PBP_dimer"/>
</dbReference>
<dbReference type="PATRIC" id="fig|999432.5.peg.116"/>
<dbReference type="HOGENOM" id="CLU_009289_6_0_12"/>
<dbReference type="Gene3D" id="3.90.1310.10">
    <property type="entry name" value="Penicillin-binding protein 2a (Domain 2)"/>
    <property type="match status" value="1"/>
</dbReference>
<keyword evidence="3 4" id="KW-0472">Membrane</keyword>
<dbReference type="GO" id="GO:0071555">
    <property type="term" value="P:cell wall organization"/>
    <property type="evidence" value="ECO:0007669"/>
    <property type="project" value="TreeGrafter"/>
</dbReference>
<dbReference type="SMART" id="SM00740">
    <property type="entry name" value="PASTA"/>
    <property type="match status" value="1"/>
</dbReference>
<evidence type="ECO:0000256" key="2">
    <source>
        <dbReference type="ARBA" id="ARBA00022645"/>
    </source>
</evidence>
<dbReference type="GO" id="GO:0005886">
    <property type="term" value="C:plasma membrane"/>
    <property type="evidence" value="ECO:0007669"/>
    <property type="project" value="TreeGrafter"/>
</dbReference>
<evidence type="ECO:0000256" key="4">
    <source>
        <dbReference type="SAM" id="Phobius"/>
    </source>
</evidence>
<dbReference type="InterPro" id="IPR005543">
    <property type="entry name" value="PASTA_dom"/>
</dbReference>
<dbReference type="Gene3D" id="3.30.450.330">
    <property type="match status" value="1"/>
</dbReference>
<evidence type="ECO:0000259" key="5">
    <source>
        <dbReference type="PROSITE" id="PS51178"/>
    </source>
</evidence>
<dbReference type="Pfam" id="PF03793">
    <property type="entry name" value="PASTA"/>
    <property type="match status" value="1"/>
</dbReference>
<reference evidence="6" key="1">
    <citation type="submission" date="2012-01" db="EMBL/GenBank/DDBJ databases">
        <title>The Genome Sequence of Treponema denticola H-22.</title>
        <authorList>
            <consortium name="The Broad Institute Genome Sequencing Platform"/>
            <person name="Earl A."/>
            <person name="Ward D."/>
            <person name="Feldgarden M."/>
            <person name="Gevers D."/>
            <person name="Blanton J.M."/>
            <person name="Fenno C.J."/>
            <person name="Baranova O.V."/>
            <person name="Mathney J."/>
            <person name="Dewhirst F.E."/>
            <person name="Izard J."/>
            <person name="Young S.K."/>
            <person name="Zeng Q."/>
            <person name="Gargeya S."/>
            <person name="Fitzgerald M."/>
            <person name="Haas B."/>
            <person name="Abouelleil A."/>
            <person name="Alvarado L."/>
            <person name="Arachchi H.M."/>
            <person name="Berlin A."/>
            <person name="Chapman S.B."/>
            <person name="Gearin G."/>
            <person name="Goldberg J."/>
            <person name="Griggs A."/>
            <person name="Gujja S."/>
            <person name="Hansen M."/>
            <person name="Heiman D."/>
            <person name="Howarth C."/>
            <person name="Larimer J."/>
            <person name="Lui A."/>
            <person name="MacDonald P.J.P."/>
            <person name="McCowen C."/>
            <person name="Montmayeur A."/>
            <person name="Murphy C."/>
            <person name="Neiman D."/>
            <person name="Pearson M."/>
            <person name="Priest M."/>
            <person name="Roberts A."/>
            <person name="Saif S."/>
            <person name="Shea T."/>
            <person name="Sisk P."/>
            <person name="Stolte C."/>
            <person name="Sykes S."/>
            <person name="Wortman J."/>
            <person name="Nusbaum C."/>
            <person name="Birren B."/>
        </authorList>
    </citation>
    <scope>NUCLEOTIDE SEQUENCE [LARGE SCALE GENOMIC DNA]</scope>
    <source>
        <strain evidence="6">H-22</strain>
    </source>
</reference>
<dbReference type="InterPro" id="IPR001460">
    <property type="entry name" value="PCN-bd_Tpept"/>
</dbReference>
<dbReference type="Proteomes" id="UP000011705">
    <property type="component" value="Chromosome"/>
</dbReference>
<dbReference type="GO" id="GO:0004180">
    <property type="term" value="F:carboxypeptidase activity"/>
    <property type="evidence" value="ECO:0007669"/>
    <property type="project" value="UniProtKB-KW"/>
</dbReference>
<sequence>MEEVDSFISKPRFWFFISLVIIFVVLLILQFAKYMIMKEPIVITPKVSTERGTIYDRNKKILAVQTTIYNLYADKTLMKNPAEAAKVLAPVLMQNESDLLEKIQDSKSNFLYLKKRMSESERDLVKNVIDENKLSGIRFESVFNRTYPENTLASTVVGFLGDDGRGKTGVEYSLQNILSPPPETKGYTGKGYDVYLSIDGNIQYMLEKIISKTMEETKAQSAVFLAVDAKTGEVLAYVNSPSASLANFIESTPEQRLDRPANYVYEPGSVFKIFSMAAFLELGTTKDGQVYDCNALFEFNKPNVKPITCLKTHGRVSPRDVIRLSCNDATAQIADITEKNAFYEKIKLFGFGSKTNIELPGETAGLLASPQNWSIRTKHTIAIGQEIGVSALQLVEAATAFTNKGSTLRLSLISKVADKEGNIVYLHKPSVLNKVISEKNADLLLSYMRTGSIEGIAWRASINGVPIAVKTGTAQMANEKGGGYSKTDFISSCIGIFPADDPKIILYTAVIKPVGQIYGSVIAAPVISEASNEIIDYLGLARENAPTVEHTGRIPISENKPVVLKDKMPDLTGVPKKLLLELLLQKDFSVKITGDGYVVSQTPPPGTPLKKGMKIELNLE</sequence>
<dbReference type="InterPro" id="IPR036138">
    <property type="entry name" value="PBP_dimer_sf"/>
</dbReference>
<feature type="transmembrane region" description="Helical" evidence="4">
    <location>
        <begin position="12"/>
        <end position="32"/>
    </location>
</feature>
<dbReference type="EMBL" id="AGDV01000001">
    <property type="protein sequence ID" value="EMB35920.1"/>
    <property type="molecule type" value="Genomic_DNA"/>
</dbReference>
<dbReference type="Gene3D" id="3.40.710.10">
    <property type="entry name" value="DD-peptidase/beta-lactamase superfamily"/>
    <property type="match status" value="1"/>
</dbReference>
<dbReference type="PANTHER" id="PTHR30627">
    <property type="entry name" value="PEPTIDOGLYCAN D,D-TRANSPEPTIDASE"/>
    <property type="match status" value="1"/>
</dbReference>
<name>A0A0E2E7T9_TREDN</name>
<dbReference type="PANTHER" id="PTHR30627:SF1">
    <property type="entry name" value="PEPTIDOGLYCAN D,D-TRANSPEPTIDASE FTSI"/>
    <property type="match status" value="1"/>
</dbReference>
<dbReference type="Pfam" id="PF03717">
    <property type="entry name" value="PBP_dimer"/>
    <property type="match status" value="1"/>
</dbReference>
<keyword evidence="2" id="KW-0378">Hydrolase</keyword>
<evidence type="ECO:0000256" key="3">
    <source>
        <dbReference type="ARBA" id="ARBA00023136"/>
    </source>
</evidence>
<feature type="domain" description="PASTA" evidence="5">
    <location>
        <begin position="559"/>
        <end position="620"/>
    </location>
</feature>
<evidence type="ECO:0000313" key="6">
    <source>
        <dbReference type="EMBL" id="EMB35920.1"/>
    </source>
</evidence>
<dbReference type="InterPro" id="IPR012338">
    <property type="entry name" value="Beta-lactam/transpept-like"/>
</dbReference>
<dbReference type="Pfam" id="PF00905">
    <property type="entry name" value="Transpeptidase"/>
    <property type="match status" value="1"/>
</dbReference>
<dbReference type="InterPro" id="IPR050515">
    <property type="entry name" value="Beta-lactam/transpept"/>
</dbReference>
<dbReference type="SUPFAM" id="SSF56519">
    <property type="entry name" value="Penicillin binding protein dimerisation domain"/>
    <property type="match status" value="1"/>
</dbReference>
<dbReference type="PROSITE" id="PS51178">
    <property type="entry name" value="PASTA"/>
    <property type="match status" value="1"/>
</dbReference>
<dbReference type="GO" id="GO:0008658">
    <property type="term" value="F:penicillin binding"/>
    <property type="evidence" value="ECO:0007669"/>
    <property type="project" value="InterPro"/>
</dbReference>
<keyword evidence="4" id="KW-1133">Transmembrane helix</keyword>
<comment type="subcellular location">
    <subcellularLocation>
        <location evidence="1">Membrane</location>
    </subcellularLocation>
</comment>
<dbReference type="CDD" id="cd06575">
    <property type="entry name" value="PASTA_Pbp2x-like_2"/>
    <property type="match status" value="1"/>
</dbReference>
<keyword evidence="2" id="KW-0121">Carboxypeptidase</keyword>
<accession>A0A0E2E7T9</accession>
<dbReference type="RefSeq" id="WP_002677867.1">
    <property type="nucleotide sequence ID" value="NZ_CM001795.1"/>
</dbReference>
<keyword evidence="4" id="KW-0812">Transmembrane</keyword>
<protein>
    <recommendedName>
        <fullName evidence="5">PASTA domain-containing protein</fullName>
    </recommendedName>
</protein>
<comment type="caution">
    <text evidence="6">The sequence shown here is derived from an EMBL/GenBank/DDBJ whole genome shotgun (WGS) entry which is preliminary data.</text>
</comment>
<gene>
    <name evidence="6" type="ORF">HMPREF9726_00112</name>
</gene>
<evidence type="ECO:0000256" key="1">
    <source>
        <dbReference type="ARBA" id="ARBA00004370"/>
    </source>
</evidence>
<dbReference type="SUPFAM" id="SSF54184">
    <property type="entry name" value="Penicillin-binding protein 2x (pbp-2x), c-terminal domain"/>
    <property type="match status" value="1"/>
</dbReference>
<keyword evidence="2" id="KW-0645">Protease</keyword>
<dbReference type="SUPFAM" id="SSF56601">
    <property type="entry name" value="beta-lactamase/transpeptidase-like"/>
    <property type="match status" value="1"/>
</dbReference>
<proteinExistence type="predicted"/>